<dbReference type="GeneID" id="25984763"/>
<dbReference type="KEGG" id="tasa:A1Q1_01249"/>
<dbReference type="HOGENOM" id="CLU_554539_0_0_1"/>
<dbReference type="VEuPathDB" id="FungiDB:A1Q1_01249"/>
<dbReference type="AlphaFoldDB" id="J4UEF7"/>
<dbReference type="Proteomes" id="UP000002748">
    <property type="component" value="Unassembled WGS sequence"/>
</dbReference>
<reference evidence="2 3" key="1">
    <citation type="journal article" date="2012" name="Eukaryot. Cell">
        <title>Draft genome sequence of CBS 2479, the standard type strain of Trichosporon asahii.</title>
        <authorList>
            <person name="Yang R.Y."/>
            <person name="Li H.T."/>
            <person name="Zhu H."/>
            <person name="Zhou G.P."/>
            <person name="Wang M."/>
            <person name="Wang L."/>
        </authorList>
    </citation>
    <scope>NUCLEOTIDE SEQUENCE [LARGE SCALE GENOMIC DNA]</scope>
    <source>
        <strain evidence="3">ATCC 90039 / CBS 2479 / JCM 2466 / KCTC 7840 / NCYC 2677 / UAMH 7654</strain>
    </source>
</reference>
<protein>
    <submittedName>
        <fullName evidence="2">Uncharacterized protein</fullName>
    </submittedName>
</protein>
<feature type="compositionally biased region" description="Basic and acidic residues" evidence="1">
    <location>
        <begin position="104"/>
        <end position="120"/>
    </location>
</feature>
<gene>
    <name evidence="2" type="ORF">A1Q1_01249</name>
</gene>
<organism evidence="2 3">
    <name type="scientific">Trichosporon asahii var. asahii (strain ATCC 90039 / CBS 2479 / JCM 2466 / KCTC 7840 / NBRC 103889/ NCYC 2677 / UAMH 7654)</name>
    <name type="common">Yeast</name>
    <dbReference type="NCBI Taxonomy" id="1186058"/>
    <lineage>
        <taxon>Eukaryota</taxon>
        <taxon>Fungi</taxon>
        <taxon>Dikarya</taxon>
        <taxon>Basidiomycota</taxon>
        <taxon>Agaricomycotina</taxon>
        <taxon>Tremellomycetes</taxon>
        <taxon>Trichosporonales</taxon>
        <taxon>Trichosporonaceae</taxon>
        <taxon>Trichosporon</taxon>
    </lineage>
</organism>
<feature type="compositionally biased region" description="Polar residues" evidence="1">
    <location>
        <begin position="124"/>
        <end position="133"/>
    </location>
</feature>
<proteinExistence type="predicted"/>
<dbReference type="RefSeq" id="XP_014179797.1">
    <property type="nucleotide sequence ID" value="XM_014324322.1"/>
</dbReference>
<dbReference type="EMBL" id="ALBS01000165">
    <property type="protein sequence ID" value="EJT49620.1"/>
    <property type="molecule type" value="Genomic_DNA"/>
</dbReference>
<evidence type="ECO:0000313" key="3">
    <source>
        <dbReference type="Proteomes" id="UP000002748"/>
    </source>
</evidence>
<accession>J4UEF7</accession>
<feature type="region of interest" description="Disordered" evidence="1">
    <location>
        <begin position="82"/>
        <end position="162"/>
    </location>
</feature>
<feature type="region of interest" description="Disordered" evidence="1">
    <location>
        <begin position="397"/>
        <end position="433"/>
    </location>
</feature>
<feature type="region of interest" description="Disordered" evidence="1">
    <location>
        <begin position="1"/>
        <end position="46"/>
    </location>
</feature>
<sequence>MPKDTKPKAHPARQPPSSSSRPPASLINAAGSPPSQPSPGTAQLAPSPALLLQRLANVDQTVLATLASQLGPEFSADSLKSLATSSETSLPSPPQSTAASQHLRYPDEAPDAHADADHSHPHSLATQHLQAQVSKIAAAPGGPPSGPPYGINRWISTPERTPPSMEDEIAELVVADMLRELDNKDPSTYVVTVRSGSAEEEFAKWKQQPRVRRRLPSGATFIDPRSFVLDLVSGKTDHLVLDEAIALSVNPSIMMPIVASVGRRPNGTVTILREGCYQAATLSIIQNHFHQWVVASLMWCGPGGLQRSDSDRRRRQELALVHARYDLLEIDFSNCSSEARLVQRWHAALFWRRANSQVRQYALAPGLSDVGCTDGSRWPKPRPTLRGMRVRHNIPEGAAEATGSGDELLDDALGDDDAGGDNNTGDNDDTGGDARRLLVPVDWVYMHSVGWCEFDNCPATEPQECKVMMVNGKIVEVCHRCADIIRNPERYK</sequence>
<name>J4UEF7_TRIAS</name>
<feature type="compositionally biased region" description="Polar residues" evidence="1">
    <location>
        <begin position="82"/>
        <end position="100"/>
    </location>
</feature>
<feature type="compositionally biased region" description="Low complexity" evidence="1">
    <location>
        <begin position="15"/>
        <end position="25"/>
    </location>
</feature>
<evidence type="ECO:0000313" key="2">
    <source>
        <dbReference type="EMBL" id="EJT49620.1"/>
    </source>
</evidence>
<feature type="compositionally biased region" description="Acidic residues" evidence="1">
    <location>
        <begin position="407"/>
        <end position="419"/>
    </location>
</feature>
<evidence type="ECO:0000256" key="1">
    <source>
        <dbReference type="SAM" id="MobiDB-lite"/>
    </source>
</evidence>
<comment type="caution">
    <text evidence="2">The sequence shown here is derived from an EMBL/GenBank/DDBJ whole genome shotgun (WGS) entry which is preliminary data.</text>
</comment>